<proteinExistence type="predicted"/>
<accession>A0A9P9FA85</accession>
<dbReference type="EMBL" id="JAGMUV010000005">
    <property type="protein sequence ID" value="KAH7156837.1"/>
    <property type="molecule type" value="Genomic_DNA"/>
</dbReference>
<protein>
    <submittedName>
        <fullName evidence="1">Uncharacterized protein</fullName>
    </submittedName>
</protein>
<organism evidence="1 2">
    <name type="scientific">Dactylonectria macrodidyma</name>
    <dbReference type="NCBI Taxonomy" id="307937"/>
    <lineage>
        <taxon>Eukaryota</taxon>
        <taxon>Fungi</taxon>
        <taxon>Dikarya</taxon>
        <taxon>Ascomycota</taxon>
        <taxon>Pezizomycotina</taxon>
        <taxon>Sordariomycetes</taxon>
        <taxon>Hypocreomycetidae</taxon>
        <taxon>Hypocreales</taxon>
        <taxon>Nectriaceae</taxon>
        <taxon>Dactylonectria</taxon>
    </lineage>
</organism>
<comment type="caution">
    <text evidence="1">The sequence shown here is derived from an EMBL/GenBank/DDBJ whole genome shotgun (WGS) entry which is preliminary data.</text>
</comment>
<gene>
    <name evidence="1" type="ORF">EDB81DRAFT_788115</name>
</gene>
<evidence type="ECO:0000313" key="2">
    <source>
        <dbReference type="Proteomes" id="UP000738349"/>
    </source>
</evidence>
<reference evidence="1" key="1">
    <citation type="journal article" date="2021" name="Nat. Commun.">
        <title>Genetic determinants of endophytism in the Arabidopsis root mycobiome.</title>
        <authorList>
            <person name="Mesny F."/>
            <person name="Miyauchi S."/>
            <person name="Thiergart T."/>
            <person name="Pickel B."/>
            <person name="Atanasova L."/>
            <person name="Karlsson M."/>
            <person name="Huettel B."/>
            <person name="Barry K.W."/>
            <person name="Haridas S."/>
            <person name="Chen C."/>
            <person name="Bauer D."/>
            <person name="Andreopoulos W."/>
            <person name="Pangilinan J."/>
            <person name="LaButti K."/>
            <person name="Riley R."/>
            <person name="Lipzen A."/>
            <person name="Clum A."/>
            <person name="Drula E."/>
            <person name="Henrissat B."/>
            <person name="Kohler A."/>
            <person name="Grigoriev I.V."/>
            <person name="Martin F.M."/>
            <person name="Hacquard S."/>
        </authorList>
    </citation>
    <scope>NUCLEOTIDE SEQUENCE</scope>
    <source>
        <strain evidence="1">MPI-CAGE-AT-0147</strain>
    </source>
</reference>
<evidence type="ECO:0000313" key="1">
    <source>
        <dbReference type="EMBL" id="KAH7156837.1"/>
    </source>
</evidence>
<dbReference type="Proteomes" id="UP000738349">
    <property type="component" value="Unassembled WGS sequence"/>
</dbReference>
<sequence length="98" mass="11125">MYRLSPWGRTLLSLSLRHWGFLSMPTNPVGQCQVLLENRAGQLMETGGGLGVRTLESTPLVNFPPNLWRLLYSPMSESELRVPKHLYPFDRGKTTLDP</sequence>
<keyword evidence="2" id="KW-1185">Reference proteome</keyword>
<dbReference type="AlphaFoldDB" id="A0A9P9FA85"/>
<name>A0A9P9FA85_9HYPO</name>